<name>A0A8S4RQ74_9NEOP</name>
<protein>
    <submittedName>
        <fullName evidence="1">Jg12166 protein</fullName>
    </submittedName>
</protein>
<organism evidence="1 2">
    <name type="scientific">Pararge aegeria aegeria</name>
    <dbReference type="NCBI Taxonomy" id="348720"/>
    <lineage>
        <taxon>Eukaryota</taxon>
        <taxon>Metazoa</taxon>
        <taxon>Ecdysozoa</taxon>
        <taxon>Arthropoda</taxon>
        <taxon>Hexapoda</taxon>
        <taxon>Insecta</taxon>
        <taxon>Pterygota</taxon>
        <taxon>Neoptera</taxon>
        <taxon>Endopterygota</taxon>
        <taxon>Lepidoptera</taxon>
        <taxon>Glossata</taxon>
        <taxon>Ditrysia</taxon>
        <taxon>Papilionoidea</taxon>
        <taxon>Nymphalidae</taxon>
        <taxon>Satyrinae</taxon>
        <taxon>Satyrini</taxon>
        <taxon>Parargina</taxon>
        <taxon>Pararge</taxon>
    </lineage>
</organism>
<keyword evidence="2" id="KW-1185">Reference proteome</keyword>
<dbReference type="Proteomes" id="UP000838756">
    <property type="component" value="Unassembled WGS sequence"/>
</dbReference>
<reference evidence="1" key="1">
    <citation type="submission" date="2022-03" db="EMBL/GenBank/DDBJ databases">
        <authorList>
            <person name="Lindestad O."/>
        </authorList>
    </citation>
    <scope>NUCLEOTIDE SEQUENCE</scope>
</reference>
<gene>
    <name evidence="1" type="primary">jg12166</name>
    <name evidence="1" type="ORF">PAEG_LOCUS16403</name>
</gene>
<dbReference type="EMBL" id="CAKXAJ010025453">
    <property type="protein sequence ID" value="CAH2239747.1"/>
    <property type="molecule type" value="Genomic_DNA"/>
</dbReference>
<evidence type="ECO:0000313" key="1">
    <source>
        <dbReference type="EMBL" id="CAH2239747.1"/>
    </source>
</evidence>
<comment type="caution">
    <text evidence="1">The sequence shown here is derived from an EMBL/GenBank/DDBJ whole genome shotgun (WGS) entry which is preliminary data.</text>
</comment>
<evidence type="ECO:0000313" key="2">
    <source>
        <dbReference type="Proteomes" id="UP000838756"/>
    </source>
</evidence>
<dbReference type="AlphaFoldDB" id="A0A8S4RQ74"/>
<accession>A0A8S4RQ74</accession>
<proteinExistence type="predicted"/>
<sequence length="93" mass="10222">MKFGMQPLTLEKNIPLIPISRVVPEGKLQIDYELSRGQTAMKFGMHVNLCFGKGHVLPIPISQIVAVVGLKIVNERSFRPNSEVHADEVAGGK</sequence>